<proteinExistence type="evidence at transcript level"/>
<organism evidence="4">
    <name type="scientific">Callorhinchus milii</name>
    <name type="common">Ghost shark</name>
    <dbReference type="NCBI Taxonomy" id="7868"/>
    <lineage>
        <taxon>Eukaryota</taxon>
        <taxon>Metazoa</taxon>
        <taxon>Chordata</taxon>
        <taxon>Craniata</taxon>
        <taxon>Vertebrata</taxon>
        <taxon>Chondrichthyes</taxon>
        <taxon>Holocephali</taxon>
        <taxon>Chimaeriformes</taxon>
        <taxon>Callorhinchidae</taxon>
        <taxon>Callorhinchus</taxon>
    </lineage>
</organism>
<feature type="domain" description="AB hydrolase-1" evidence="3">
    <location>
        <begin position="64"/>
        <end position="310"/>
    </location>
</feature>
<comment type="similarity">
    <text evidence="2">Belongs to the AB hydrolase superfamily. Epoxide hydrolase family.</text>
</comment>
<evidence type="ECO:0000259" key="3">
    <source>
        <dbReference type="Pfam" id="PF00561"/>
    </source>
</evidence>
<dbReference type="Pfam" id="PF00561">
    <property type="entry name" value="Abhydrolase_1"/>
    <property type="match status" value="1"/>
</dbReference>
<dbReference type="PRINTS" id="PR00412">
    <property type="entry name" value="EPOXHYDRLASE"/>
</dbReference>
<dbReference type="MEROPS" id="S33.978"/>
<dbReference type="GO" id="GO:0004301">
    <property type="term" value="F:epoxide hydrolase activity"/>
    <property type="evidence" value="ECO:0007669"/>
    <property type="project" value="UniProtKB-ARBA"/>
</dbReference>
<dbReference type="InterPro" id="IPR000639">
    <property type="entry name" value="Epox_hydrolase-like"/>
</dbReference>
<keyword evidence="1 4" id="KW-0378">Hydrolase</keyword>
<dbReference type="PRINTS" id="PR00111">
    <property type="entry name" value="ABHYDROLASE"/>
</dbReference>
<dbReference type="EMBL" id="JW872744">
    <property type="protein sequence ID" value="AFP05262.1"/>
    <property type="molecule type" value="mRNA"/>
</dbReference>
<evidence type="ECO:0000256" key="1">
    <source>
        <dbReference type="ARBA" id="ARBA00022801"/>
    </source>
</evidence>
<evidence type="ECO:0000256" key="2">
    <source>
        <dbReference type="ARBA" id="ARBA00038334"/>
    </source>
</evidence>
<reference evidence="4" key="1">
    <citation type="journal article" date="2014" name="Nature">
        <title>Elephant shark genome provides unique insights into gnathostome evolution.</title>
        <authorList>
            <consortium name="International Elephant Shark Genome Sequencing Consortium"/>
            <person name="Venkatesh B."/>
            <person name="Lee A.P."/>
            <person name="Ravi V."/>
            <person name="Maurya A.K."/>
            <person name="Lian M.M."/>
            <person name="Swann J.B."/>
            <person name="Ohta Y."/>
            <person name="Flajnik M.F."/>
            <person name="Sutoh Y."/>
            <person name="Kasahara M."/>
            <person name="Hoon S."/>
            <person name="Gangu V."/>
            <person name="Roy S.W."/>
            <person name="Irimia M."/>
            <person name="Korzh V."/>
            <person name="Kondrychyn I."/>
            <person name="Lim Z.W."/>
            <person name="Tay B.H."/>
            <person name="Tohari S."/>
            <person name="Kong K.W."/>
            <person name="Ho S."/>
            <person name="Lorente-Galdos B."/>
            <person name="Quilez J."/>
            <person name="Marques-Bonet T."/>
            <person name="Raney B.J."/>
            <person name="Ingham P.W."/>
            <person name="Tay A."/>
            <person name="Hillier L.W."/>
            <person name="Minx P."/>
            <person name="Boehm T."/>
            <person name="Wilson R.K."/>
            <person name="Brenner S."/>
            <person name="Warren W.C."/>
        </authorList>
    </citation>
    <scope>NUCLEOTIDE SEQUENCE</scope>
    <source>
        <tissue evidence="4">Liver</tissue>
    </source>
</reference>
<accession>V9L1S0</accession>
<dbReference type="InterPro" id="IPR029058">
    <property type="entry name" value="AB_hydrolase_fold"/>
</dbReference>
<sequence>MSGLMLLRLACQAVRRPREVFRWRARQSPPSCLSDPSLGTRCYFRAKDSGLRFHYVAAGERTKPLMLLLHGFPEFWYSWRHQLREFKSEYRVVAMDLRGYGESDAPTGKENYKMDYLLTDIKDVIEALGQRSCILVGHDWGGVLAWNFAIYNPAMVERLVILNAPHPASFQDYMFRHPSQLLKSTYIFFFQAPRLPELTLSASDFQAIKKAYTSRKMGIQNKSYQLTEEELEAYVYTFSQPGALTGPLNYYRNVFSNVPAKCHNVLAPTLVIWGEKDGALEVGMTEFMEQYVQNTFRLKVVPGASHWVQQDQPEVVNKLIWTFLTESNK</sequence>
<dbReference type="PANTHER" id="PTHR43329">
    <property type="entry name" value="EPOXIDE HYDROLASE"/>
    <property type="match status" value="1"/>
</dbReference>
<dbReference type="AlphaFoldDB" id="V9L1S0"/>
<dbReference type="Gene3D" id="3.40.50.1820">
    <property type="entry name" value="alpha/beta hydrolase"/>
    <property type="match status" value="1"/>
</dbReference>
<dbReference type="InterPro" id="IPR000073">
    <property type="entry name" value="AB_hydrolase_1"/>
</dbReference>
<name>V9L1S0_CALMI</name>
<dbReference type="SUPFAM" id="SSF53474">
    <property type="entry name" value="alpha/beta-Hydrolases"/>
    <property type="match status" value="1"/>
</dbReference>
<evidence type="ECO:0000313" key="4">
    <source>
        <dbReference type="EMBL" id="AFP05262.1"/>
    </source>
</evidence>
<protein>
    <submittedName>
        <fullName evidence="4">Epoxide hydrolase 4</fullName>
    </submittedName>
</protein>